<dbReference type="AlphaFoldDB" id="A7SKL0"/>
<dbReference type="InterPro" id="IPR026607">
    <property type="entry name" value="DMRT"/>
</dbReference>
<organism evidence="7 8">
    <name type="scientific">Nematostella vectensis</name>
    <name type="common">Starlet sea anemone</name>
    <dbReference type="NCBI Taxonomy" id="45351"/>
    <lineage>
        <taxon>Eukaryota</taxon>
        <taxon>Metazoa</taxon>
        <taxon>Cnidaria</taxon>
        <taxon>Anthozoa</taxon>
        <taxon>Hexacorallia</taxon>
        <taxon>Actiniaria</taxon>
        <taxon>Edwardsiidae</taxon>
        <taxon>Nematostella</taxon>
    </lineage>
</organism>
<dbReference type="SMART" id="SM00301">
    <property type="entry name" value="DM"/>
    <property type="match status" value="1"/>
</dbReference>
<dbReference type="STRING" id="45351.A7SKL0"/>
<keyword evidence="4 5" id="KW-0539">Nucleus</keyword>
<feature type="non-terminal residue" evidence="7">
    <location>
        <position position="54"/>
    </location>
</feature>
<evidence type="ECO:0000256" key="1">
    <source>
        <dbReference type="ARBA" id="ARBA00022723"/>
    </source>
</evidence>
<dbReference type="Proteomes" id="UP000001593">
    <property type="component" value="Unassembled WGS sequence"/>
</dbReference>
<dbReference type="HOGENOM" id="CLU_211847_0_0_1"/>
<evidence type="ECO:0000256" key="4">
    <source>
        <dbReference type="ARBA" id="ARBA00023242"/>
    </source>
</evidence>
<dbReference type="PROSITE" id="PS50809">
    <property type="entry name" value="DM_2"/>
    <property type="match status" value="1"/>
</dbReference>
<protein>
    <recommendedName>
        <fullName evidence="6">DM domain-containing protein</fullName>
    </recommendedName>
</protein>
<dbReference type="PANTHER" id="PTHR12322">
    <property type="entry name" value="DOUBLESEX AND MAB-3 RELATED TRANSCRIPTION FACTOR DMRT"/>
    <property type="match status" value="1"/>
</dbReference>
<dbReference type="PhylomeDB" id="A7SKL0"/>
<evidence type="ECO:0000259" key="6">
    <source>
        <dbReference type="PROSITE" id="PS50809"/>
    </source>
</evidence>
<evidence type="ECO:0000313" key="7">
    <source>
        <dbReference type="EMBL" id="EDO35744.1"/>
    </source>
</evidence>
<dbReference type="GO" id="GO:0005634">
    <property type="term" value="C:nucleus"/>
    <property type="evidence" value="ECO:0007669"/>
    <property type="project" value="UniProtKB-SubCell"/>
</dbReference>
<reference evidence="7 8" key="1">
    <citation type="journal article" date="2007" name="Science">
        <title>Sea anemone genome reveals ancestral eumetazoan gene repertoire and genomic organization.</title>
        <authorList>
            <person name="Putnam N.H."/>
            <person name="Srivastava M."/>
            <person name="Hellsten U."/>
            <person name="Dirks B."/>
            <person name="Chapman J."/>
            <person name="Salamov A."/>
            <person name="Terry A."/>
            <person name="Shapiro H."/>
            <person name="Lindquist E."/>
            <person name="Kapitonov V.V."/>
            <person name="Jurka J."/>
            <person name="Genikhovich G."/>
            <person name="Grigoriev I.V."/>
            <person name="Lucas S.M."/>
            <person name="Steele R.E."/>
            <person name="Finnerty J.R."/>
            <person name="Technau U."/>
            <person name="Martindale M.Q."/>
            <person name="Rokhsar D.S."/>
        </authorList>
    </citation>
    <scope>NUCLEOTIDE SEQUENCE [LARGE SCALE GENOMIC DNA]</scope>
    <source>
        <strain evidence="8">CH2 X CH6</strain>
    </source>
</reference>
<dbReference type="FunFam" id="4.10.1040.10:FF:000001">
    <property type="entry name" value="doublesex- and mab-3-related transcription factor 1"/>
    <property type="match status" value="1"/>
</dbReference>
<dbReference type="GO" id="GO:0043565">
    <property type="term" value="F:sequence-specific DNA binding"/>
    <property type="evidence" value="ECO:0007669"/>
    <property type="project" value="InterPro"/>
</dbReference>
<keyword evidence="1 5" id="KW-0479">Metal-binding</keyword>
<dbReference type="GO" id="GO:0046872">
    <property type="term" value="F:metal ion binding"/>
    <property type="evidence" value="ECO:0007669"/>
    <property type="project" value="UniProtKB-KW"/>
</dbReference>
<keyword evidence="3 5" id="KW-0238">DNA-binding</keyword>
<dbReference type="Gene3D" id="4.10.1040.10">
    <property type="entry name" value="DM DNA-binding domain"/>
    <property type="match status" value="1"/>
</dbReference>
<dbReference type="PROSITE" id="PS40000">
    <property type="entry name" value="DM_1"/>
    <property type="match status" value="1"/>
</dbReference>
<dbReference type="InterPro" id="IPR001275">
    <property type="entry name" value="DM_DNA-bd"/>
</dbReference>
<gene>
    <name evidence="7" type="ORF">NEMVEDRAFT_v1g19443</name>
</gene>
<sequence>RVPKCARCRSHGTVSWLKGHKHYCRWRDCTCSKCQLITERQRVTAARVAILRQQ</sequence>
<evidence type="ECO:0000313" key="8">
    <source>
        <dbReference type="Proteomes" id="UP000001593"/>
    </source>
</evidence>
<evidence type="ECO:0000256" key="5">
    <source>
        <dbReference type="PROSITE-ProRule" id="PRU00070"/>
    </source>
</evidence>
<feature type="DNA-binding region" description="DM" evidence="5">
    <location>
        <begin position="5"/>
        <end position="52"/>
    </location>
</feature>
<comment type="subcellular location">
    <subcellularLocation>
        <location evidence="5">Nucleus</location>
    </subcellularLocation>
</comment>
<proteinExistence type="predicted"/>
<dbReference type="SUPFAM" id="SSF82927">
    <property type="entry name" value="Cysteine-rich DNA binding domain, (DM domain)"/>
    <property type="match status" value="1"/>
</dbReference>
<dbReference type="GO" id="GO:0006355">
    <property type="term" value="P:regulation of DNA-templated transcription"/>
    <property type="evidence" value="ECO:0007669"/>
    <property type="project" value="InterPro"/>
</dbReference>
<dbReference type="eggNOG" id="KOG3815">
    <property type="taxonomic scope" value="Eukaryota"/>
</dbReference>
<dbReference type="InterPro" id="IPR036407">
    <property type="entry name" value="DM_DNA-bd_sf"/>
</dbReference>
<dbReference type="InParanoid" id="A7SKL0"/>
<evidence type="ECO:0000256" key="2">
    <source>
        <dbReference type="ARBA" id="ARBA00022833"/>
    </source>
</evidence>
<dbReference type="PANTHER" id="PTHR12322:SF53">
    <property type="entry name" value="DOUBLESEX-MAB RELATED 11E"/>
    <property type="match status" value="1"/>
</dbReference>
<feature type="non-terminal residue" evidence="7">
    <location>
        <position position="1"/>
    </location>
</feature>
<dbReference type="Pfam" id="PF00751">
    <property type="entry name" value="DM"/>
    <property type="match status" value="1"/>
</dbReference>
<evidence type="ECO:0000256" key="3">
    <source>
        <dbReference type="ARBA" id="ARBA00023125"/>
    </source>
</evidence>
<dbReference type="EMBL" id="DS469689">
    <property type="protein sequence ID" value="EDO35744.1"/>
    <property type="molecule type" value="Genomic_DNA"/>
</dbReference>
<keyword evidence="2 5" id="KW-0862">Zinc</keyword>
<accession>A7SKL0</accession>
<name>A7SKL0_NEMVE</name>
<keyword evidence="8" id="KW-1185">Reference proteome</keyword>
<feature type="domain" description="DM" evidence="6">
    <location>
        <begin position="5"/>
        <end position="52"/>
    </location>
</feature>